<accession>A0ABZ2GE42</accession>
<feature type="compositionally biased region" description="Gly residues" evidence="1">
    <location>
        <begin position="206"/>
        <end position="216"/>
    </location>
</feature>
<proteinExistence type="predicted"/>
<dbReference type="EMBL" id="CP125967">
    <property type="protein sequence ID" value="WWO40168.1"/>
    <property type="molecule type" value="Genomic_DNA"/>
</dbReference>
<dbReference type="InterPro" id="IPR014462">
    <property type="entry name" value="Phage_Mu_Gp45"/>
</dbReference>
<protein>
    <submittedName>
        <fullName evidence="3">Phage baseplate assembly protein V</fullName>
    </submittedName>
</protein>
<feature type="region of interest" description="Disordered" evidence="1">
    <location>
        <begin position="185"/>
        <end position="216"/>
    </location>
</feature>
<dbReference type="Proteomes" id="UP001379444">
    <property type="component" value="Chromosome"/>
</dbReference>
<feature type="domain" description="Bacteriophage Mu Gp45 N-terminal" evidence="2">
    <location>
        <begin position="21"/>
        <end position="87"/>
    </location>
</feature>
<dbReference type="InterPro" id="IPR053861">
    <property type="entry name" value="Phage_Mu_Gp45_N"/>
</dbReference>
<name>A0ABZ2GE42_9GAMM</name>
<dbReference type="PIRSF" id="PIRSF012337">
    <property type="entry name" value="gp45"/>
    <property type="match status" value="1"/>
</dbReference>
<reference evidence="3 4" key="1">
    <citation type="journal article" date="2024" name="Front. Plant Sci.">
        <title>Comprehensive phenomic and genomic studies of the species, Pectobacterium cacticida and proposal for reclassification as Alcorniella cacticida comb. nov.</title>
        <authorList>
            <person name="Jonca J."/>
            <person name="Pirhonen M."/>
            <person name="Waleron M.M."/>
            <person name="Gawor J."/>
            <person name="Mrozik A."/>
            <person name="Smoktunowicz M."/>
            <person name="Waleron K."/>
            <person name="Waleron M."/>
        </authorList>
    </citation>
    <scope>NUCLEOTIDE SEQUENCE [LARGE SCALE GENOMIC DNA]</scope>
    <source>
        <strain evidence="3 4">DPMP6</strain>
    </source>
</reference>
<evidence type="ECO:0000256" key="1">
    <source>
        <dbReference type="SAM" id="MobiDB-lite"/>
    </source>
</evidence>
<dbReference type="RefSeq" id="WP_264498989.1">
    <property type="nucleotide sequence ID" value="NZ_CP109947.1"/>
</dbReference>
<keyword evidence="4" id="KW-1185">Reference proteome</keyword>
<organism evidence="3 4">
    <name type="scientific">Pectobacterium cacticida</name>
    <dbReference type="NCBI Taxonomy" id="69221"/>
    <lineage>
        <taxon>Bacteria</taxon>
        <taxon>Pseudomonadati</taxon>
        <taxon>Pseudomonadota</taxon>
        <taxon>Gammaproteobacteria</taxon>
        <taxon>Enterobacterales</taxon>
        <taxon>Pectobacteriaceae</taxon>
        <taxon>Pectobacterium</taxon>
    </lineage>
</organism>
<dbReference type="Pfam" id="PF06890">
    <property type="entry name" value="Phage_Mu_Gp45"/>
    <property type="match status" value="1"/>
</dbReference>
<sequence>MWPDIERRINGALNRIRLAFRTRLTRVNSDGPVQTFQAKGLAVESLQDSELFQHYGFTSNPLPGTMAVVLPLGGRTSHSIVIATEHAAYRLQALKSGEVALYTDEGARIVLKRGRLIETDCDEFRVNCKQFVVNAEEKADFNTPMVTASEQVTAQDKITGNGGMAIQGGDGAAFTGNVTQNGGNYSTDGDVKAGNISLTGHHHNGDSGGKTGPAKP</sequence>
<evidence type="ECO:0000259" key="2">
    <source>
        <dbReference type="Pfam" id="PF06890"/>
    </source>
</evidence>
<dbReference type="InterPro" id="IPR013046">
    <property type="entry name" value="GpV/Gp45"/>
</dbReference>
<evidence type="ECO:0000313" key="3">
    <source>
        <dbReference type="EMBL" id="WWO40168.1"/>
    </source>
</evidence>
<dbReference type="NCBIfam" id="TIGR01644">
    <property type="entry name" value="phage_P2_V"/>
    <property type="match status" value="1"/>
</dbReference>
<evidence type="ECO:0000313" key="4">
    <source>
        <dbReference type="Proteomes" id="UP001379444"/>
    </source>
</evidence>
<gene>
    <name evidence="3" type="ORF">QNA12_05860</name>
</gene>